<dbReference type="NCBIfam" id="TIGR04085">
    <property type="entry name" value="rSAM_more_4Fe4S"/>
    <property type="match status" value="1"/>
</dbReference>
<dbReference type="AlphaFoldDB" id="A0A415L8A0"/>
<dbReference type="InterPro" id="IPR023885">
    <property type="entry name" value="4Fe4S-binding_SPASM_dom"/>
</dbReference>
<evidence type="ECO:0000256" key="3">
    <source>
        <dbReference type="ARBA" id="ARBA00023004"/>
    </source>
</evidence>
<gene>
    <name evidence="7" type="ORF">DW021_13265</name>
</gene>
<dbReference type="InterPro" id="IPR006638">
    <property type="entry name" value="Elp3/MiaA/NifB-like_rSAM"/>
</dbReference>
<name>A0A415L8A0_9FIRM</name>
<dbReference type="SFLD" id="SFLDS00029">
    <property type="entry name" value="Radical_SAM"/>
    <property type="match status" value="1"/>
</dbReference>
<evidence type="ECO:0000313" key="7">
    <source>
        <dbReference type="EMBL" id="RHL44812.1"/>
    </source>
</evidence>
<dbReference type="PANTHER" id="PTHR11228">
    <property type="entry name" value="RADICAL SAM DOMAIN PROTEIN"/>
    <property type="match status" value="1"/>
</dbReference>
<accession>A0A415L8A0</accession>
<dbReference type="InterPro" id="IPR013785">
    <property type="entry name" value="Aldolase_TIM"/>
</dbReference>
<dbReference type="EMBL" id="QROS01000011">
    <property type="protein sequence ID" value="RHL44812.1"/>
    <property type="molecule type" value="Genomic_DNA"/>
</dbReference>
<dbReference type="SUPFAM" id="SSF102114">
    <property type="entry name" value="Radical SAM enzymes"/>
    <property type="match status" value="1"/>
</dbReference>
<dbReference type="InterPro" id="IPR058240">
    <property type="entry name" value="rSAM_sf"/>
</dbReference>
<dbReference type="InterPro" id="IPR050377">
    <property type="entry name" value="Radical_SAM_PqqE_MftC-like"/>
</dbReference>
<comment type="caution">
    <text evidence="7">The sequence shown here is derived from an EMBL/GenBank/DDBJ whole genome shotgun (WGS) entry which is preliminary data.</text>
</comment>
<evidence type="ECO:0000256" key="1">
    <source>
        <dbReference type="ARBA" id="ARBA00022691"/>
    </source>
</evidence>
<feature type="coiled-coil region" evidence="5">
    <location>
        <begin position="402"/>
        <end position="429"/>
    </location>
</feature>
<evidence type="ECO:0000256" key="5">
    <source>
        <dbReference type="SAM" id="Coils"/>
    </source>
</evidence>
<keyword evidence="3" id="KW-0408">Iron</keyword>
<proteinExistence type="predicted"/>
<sequence>MKGDIFAMENKMNDFIKITEGEKVALIDPIGKVCLGVSKRFADNLDKPEFQEKLYPVWKQQTEFIKKIENNHEKINTVYLMVTRKCNMNCEFCAISANDKLHPENEFKLEDIQNKVIPFFQENKPHKMIITGGEPLIKVQIVEIAKALRNGLSCPITLQSNGLALTLELTEQLKGYIDEIDFSTMHMFGTPEKEKQLVEHIEMCQQAGIKVVLSFIYEKTNEADMYKLIDIAAKYDTDVLFNIVSPVGRAKDNSEILTDTERIDMNLKILNYMLGKGYENKKIARGFHQRIQVRDSCGGYGKVMAIYPEGDIYMCQCMEKCQFKMGNIIKDTPQKILVRLEEMMNTEEIKKTFCVTYKEICRECDYRYICGGRCLASDEPYDYRCIFIKSMLKYVLFYYNAKEDKRKQLEHYKQYLEQVKEIINQEKKE</sequence>
<dbReference type="GO" id="GO:0051536">
    <property type="term" value="F:iron-sulfur cluster binding"/>
    <property type="evidence" value="ECO:0007669"/>
    <property type="project" value="UniProtKB-KW"/>
</dbReference>
<organism evidence="7 8">
    <name type="scientific">Blautia obeum</name>
    <dbReference type="NCBI Taxonomy" id="40520"/>
    <lineage>
        <taxon>Bacteria</taxon>
        <taxon>Bacillati</taxon>
        <taxon>Bacillota</taxon>
        <taxon>Clostridia</taxon>
        <taxon>Lachnospirales</taxon>
        <taxon>Lachnospiraceae</taxon>
        <taxon>Blautia</taxon>
    </lineage>
</organism>
<reference evidence="7 8" key="1">
    <citation type="submission" date="2018-08" db="EMBL/GenBank/DDBJ databases">
        <title>A genome reference for cultivated species of the human gut microbiota.</title>
        <authorList>
            <person name="Zou Y."/>
            <person name="Xue W."/>
            <person name="Luo G."/>
        </authorList>
    </citation>
    <scope>NUCLEOTIDE SEQUENCE [LARGE SCALE GENOMIC DNA]</scope>
    <source>
        <strain evidence="7 8">AF37-6AC</strain>
    </source>
</reference>
<keyword evidence="1" id="KW-0949">S-adenosyl-L-methionine</keyword>
<dbReference type="Gene3D" id="3.20.20.70">
    <property type="entry name" value="Aldolase class I"/>
    <property type="match status" value="1"/>
</dbReference>
<dbReference type="SFLD" id="SFLDG01067">
    <property type="entry name" value="SPASM/twitch_domain_containing"/>
    <property type="match status" value="1"/>
</dbReference>
<dbReference type="SMART" id="SM00729">
    <property type="entry name" value="Elp3"/>
    <property type="match status" value="1"/>
</dbReference>
<dbReference type="InterPro" id="IPR007197">
    <property type="entry name" value="rSAM"/>
</dbReference>
<dbReference type="CDD" id="cd01335">
    <property type="entry name" value="Radical_SAM"/>
    <property type="match status" value="1"/>
</dbReference>
<keyword evidence="5" id="KW-0175">Coiled coil</keyword>
<evidence type="ECO:0000313" key="8">
    <source>
        <dbReference type="Proteomes" id="UP000285897"/>
    </source>
</evidence>
<keyword evidence="2" id="KW-0479">Metal-binding</keyword>
<dbReference type="Pfam" id="PF04055">
    <property type="entry name" value="Radical_SAM"/>
    <property type="match status" value="1"/>
</dbReference>
<dbReference type="Proteomes" id="UP000285897">
    <property type="component" value="Unassembled WGS sequence"/>
</dbReference>
<dbReference type="PROSITE" id="PS51918">
    <property type="entry name" value="RADICAL_SAM"/>
    <property type="match status" value="1"/>
</dbReference>
<evidence type="ECO:0000259" key="6">
    <source>
        <dbReference type="PROSITE" id="PS51918"/>
    </source>
</evidence>
<dbReference type="GO" id="GO:0003824">
    <property type="term" value="F:catalytic activity"/>
    <property type="evidence" value="ECO:0007669"/>
    <property type="project" value="InterPro"/>
</dbReference>
<evidence type="ECO:0000256" key="4">
    <source>
        <dbReference type="ARBA" id="ARBA00023014"/>
    </source>
</evidence>
<protein>
    <submittedName>
        <fullName evidence="7">Radical SAM protein</fullName>
    </submittedName>
</protein>
<dbReference type="PANTHER" id="PTHR11228:SF7">
    <property type="entry name" value="PQQA PEPTIDE CYCLASE"/>
    <property type="match status" value="1"/>
</dbReference>
<feature type="domain" description="Radical SAM core" evidence="6">
    <location>
        <begin position="72"/>
        <end position="276"/>
    </location>
</feature>
<keyword evidence="4" id="KW-0411">Iron-sulfur</keyword>
<dbReference type="GO" id="GO:0046872">
    <property type="term" value="F:metal ion binding"/>
    <property type="evidence" value="ECO:0007669"/>
    <property type="project" value="UniProtKB-KW"/>
</dbReference>
<evidence type="ECO:0000256" key="2">
    <source>
        <dbReference type="ARBA" id="ARBA00022723"/>
    </source>
</evidence>